<dbReference type="InterPro" id="IPR001623">
    <property type="entry name" value="DnaJ_domain"/>
</dbReference>
<dbReference type="GeneID" id="106164215"/>
<feature type="domain" description="J" evidence="1">
    <location>
        <begin position="47"/>
        <end position="113"/>
    </location>
</feature>
<dbReference type="InterPro" id="IPR036869">
    <property type="entry name" value="J_dom_sf"/>
</dbReference>
<keyword evidence="2" id="KW-1185">Reference proteome</keyword>
<dbReference type="PANTHER" id="PTHR44825:SF1">
    <property type="entry name" value="DNAJ HOMOLOG SUBFAMILY C MEMBER 4"/>
    <property type="match status" value="1"/>
</dbReference>
<dbReference type="PANTHER" id="PTHR44825">
    <property type="match status" value="1"/>
</dbReference>
<dbReference type="SUPFAM" id="SSF46565">
    <property type="entry name" value="Chaperone J-domain"/>
    <property type="match status" value="1"/>
</dbReference>
<dbReference type="KEGG" id="lak:106164215"/>
<dbReference type="PROSITE" id="PS50076">
    <property type="entry name" value="DNAJ_2"/>
    <property type="match status" value="1"/>
</dbReference>
<dbReference type="STRING" id="7574.A0A1S3IH02"/>
<dbReference type="CDD" id="cd06257">
    <property type="entry name" value="DnaJ"/>
    <property type="match status" value="1"/>
</dbReference>
<dbReference type="Pfam" id="PF00226">
    <property type="entry name" value="DnaJ"/>
    <property type="match status" value="1"/>
</dbReference>
<gene>
    <name evidence="3" type="primary">LOC106164215</name>
</gene>
<evidence type="ECO:0000313" key="2">
    <source>
        <dbReference type="Proteomes" id="UP000085678"/>
    </source>
</evidence>
<dbReference type="AlphaFoldDB" id="A0A1S3IH02"/>
<dbReference type="SMART" id="SM00271">
    <property type="entry name" value="DnaJ"/>
    <property type="match status" value="1"/>
</dbReference>
<dbReference type="OrthoDB" id="552049at2759"/>
<dbReference type="RefSeq" id="XP_013397497.1">
    <property type="nucleotide sequence ID" value="XM_013542043.1"/>
</dbReference>
<organism evidence="2 3">
    <name type="scientific">Lingula anatina</name>
    <name type="common">Brachiopod</name>
    <name type="synonym">Lingula unguis</name>
    <dbReference type="NCBI Taxonomy" id="7574"/>
    <lineage>
        <taxon>Eukaryota</taxon>
        <taxon>Metazoa</taxon>
        <taxon>Spiralia</taxon>
        <taxon>Lophotrochozoa</taxon>
        <taxon>Brachiopoda</taxon>
        <taxon>Linguliformea</taxon>
        <taxon>Lingulata</taxon>
        <taxon>Lingulida</taxon>
        <taxon>Linguloidea</taxon>
        <taxon>Lingulidae</taxon>
        <taxon>Lingula</taxon>
    </lineage>
</organism>
<accession>A0A1S3IH02</accession>
<evidence type="ECO:0000313" key="3">
    <source>
        <dbReference type="RefSeq" id="XP_013397497.1"/>
    </source>
</evidence>
<dbReference type="PRINTS" id="PR00625">
    <property type="entry name" value="JDOMAIN"/>
</dbReference>
<reference evidence="3" key="1">
    <citation type="submission" date="2025-08" db="UniProtKB">
        <authorList>
            <consortium name="RefSeq"/>
        </authorList>
    </citation>
    <scope>IDENTIFICATION</scope>
    <source>
        <tissue evidence="3">Gonads</tissue>
    </source>
</reference>
<dbReference type="Proteomes" id="UP000085678">
    <property type="component" value="Unplaced"/>
</dbReference>
<protein>
    <submittedName>
        <fullName evidence="3">DnaJ-like chaperone JEM1</fullName>
    </submittedName>
</protein>
<dbReference type="Gene3D" id="1.10.287.110">
    <property type="entry name" value="DnaJ domain"/>
    <property type="match status" value="1"/>
</dbReference>
<dbReference type="InterPro" id="IPR052763">
    <property type="entry name" value="DnaJ_C4"/>
</dbReference>
<evidence type="ECO:0000259" key="1">
    <source>
        <dbReference type="PROSITE" id="PS50076"/>
    </source>
</evidence>
<proteinExistence type="predicted"/>
<sequence>MPLSLRVWSFLWSTGPKIDLSKRLWMKATPLSFVRHQDLSTQTNKTNHYNALGLNPTATEEEIREAYMKKSKEWHPDSNLEKQDEAHLKFVEVNEAYKVLSDTGRRAEYDAQFKIPQEHLYRQGPLDDKVYERIHHASRNYSWGRHKNDVVYFLVQDTVRIFLAMVFVTILHYKFSPSVKEEVARARDPLRYMVDE</sequence>
<name>A0A1S3IH02_LINAN</name>
<dbReference type="InParanoid" id="A0A1S3IH02"/>